<evidence type="ECO:0000313" key="3">
    <source>
        <dbReference type="Proteomes" id="UP001143347"/>
    </source>
</evidence>
<dbReference type="RefSeq" id="WP_235724456.1">
    <property type="nucleotide sequence ID" value="NZ_JAPKFM010000002.1"/>
</dbReference>
<gene>
    <name evidence="2" type="ORF">OSB52_02060</name>
</gene>
<dbReference type="InterPro" id="IPR001607">
    <property type="entry name" value="Znf_UBP"/>
</dbReference>
<keyword evidence="3" id="KW-1185">Reference proteome</keyword>
<feature type="domain" description="UBP-type" evidence="1">
    <location>
        <begin position="13"/>
        <end position="104"/>
    </location>
</feature>
<dbReference type="PROSITE" id="PS50271">
    <property type="entry name" value="ZF_UBP"/>
    <property type="match status" value="1"/>
</dbReference>
<dbReference type="GO" id="GO:0008270">
    <property type="term" value="F:zinc ion binding"/>
    <property type="evidence" value="ECO:0007669"/>
    <property type="project" value="InterPro"/>
</dbReference>
<evidence type="ECO:0000313" key="2">
    <source>
        <dbReference type="EMBL" id="MCX2962871.1"/>
    </source>
</evidence>
<dbReference type="AlphaFoldDB" id="A0A9X3D120"/>
<organism evidence="2 3">
    <name type="scientific">Gordonia aquimaris</name>
    <dbReference type="NCBI Taxonomy" id="2984863"/>
    <lineage>
        <taxon>Bacteria</taxon>
        <taxon>Bacillati</taxon>
        <taxon>Actinomycetota</taxon>
        <taxon>Actinomycetes</taxon>
        <taxon>Mycobacteriales</taxon>
        <taxon>Gordoniaceae</taxon>
        <taxon>Gordonia</taxon>
    </lineage>
</organism>
<reference evidence="2" key="1">
    <citation type="submission" date="2022-10" db="EMBL/GenBank/DDBJ databases">
        <title>WGS of marine actinomycetes from Thailand.</title>
        <authorList>
            <person name="Thawai C."/>
        </authorList>
    </citation>
    <scope>NUCLEOTIDE SEQUENCE</scope>
    <source>
        <strain evidence="2">SW21</strain>
    </source>
</reference>
<dbReference type="EMBL" id="JAPKFM010000002">
    <property type="protein sequence ID" value="MCX2962871.1"/>
    <property type="molecule type" value="Genomic_DNA"/>
</dbReference>
<name>A0A9X3D120_9ACTN</name>
<accession>A0A9X3D120</accession>
<comment type="caution">
    <text evidence="2">The sequence shown here is derived from an EMBL/GenBank/DDBJ whole genome shotgun (WGS) entry which is preliminary data.</text>
</comment>
<sequence length="104" mass="11519">MTFARGAQSDADRRCVELAAIGADINADPEPRNGDRSACEECTQLGEHHWAHLRICLTCGHVGCCDSSPRRHAAAHFDETGHSVMRSAEPGEVWRWCYVHQSTD</sequence>
<dbReference type="Pfam" id="PF02148">
    <property type="entry name" value="zf-UBP"/>
    <property type="match status" value="1"/>
</dbReference>
<dbReference type="InterPro" id="IPR013083">
    <property type="entry name" value="Znf_RING/FYVE/PHD"/>
</dbReference>
<dbReference type="Gene3D" id="3.30.40.10">
    <property type="entry name" value="Zinc/RING finger domain, C3HC4 (zinc finger)"/>
    <property type="match status" value="1"/>
</dbReference>
<evidence type="ECO:0000259" key="1">
    <source>
        <dbReference type="PROSITE" id="PS50271"/>
    </source>
</evidence>
<dbReference type="SUPFAM" id="SSF57850">
    <property type="entry name" value="RING/U-box"/>
    <property type="match status" value="1"/>
</dbReference>
<dbReference type="Proteomes" id="UP001143347">
    <property type="component" value="Unassembled WGS sequence"/>
</dbReference>
<proteinExistence type="predicted"/>
<protein>
    <submittedName>
        <fullName evidence="2">UBP-type zinc finger domain-containing protein</fullName>
    </submittedName>
</protein>